<dbReference type="EMBL" id="WNTK01000013">
    <property type="protein sequence ID" value="KAG9474321.1"/>
    <property type="molecule type" value="Genomic_DNA"/>
</dbReference>
<comment type="caution">
    <text evidence="1">The sequence shown here is derived from an EMBL/GenBank/DDBJ whole genome shotgun (WGS) entry which is preliminary data.</text>
</comment>
<proteinExistence type="predicted"/>
<dbReference type="Proteomes" id="UP000770717">
    <property type="component" value="Unassembled WGS sequence"/>
</dbReference>
<keyword evidence="2" id="KW-1185">Reference proteome</keyword>
<reference evidence="1" key="1">
    <citation type="thesis" date="2020" institute="ProQuest LLC" country="789 East Eisenhower Parkway, Ann Arbor, MI, USA">
        <title>Comparative Genomics and Chromosome Evolution.</title>
        <authorList>
            <person name="Mudd A.B."/>
        </authorList>
    </citation>
    <scope>NUCLEOTIDE SEQUENCE</scope>
    <source>
        <strain evidence="1">HN-11 Male</strain>
        <tissue evidence="1">Kidney and liver</tissue>
    </source>
</reference>
<evidence type="ECO:0000313" key="1">
    <source>
        <dbReference type="EMBL" id="KAG9474321.1"/>
    </source>
</evidence>
<dbReference type="AlphaFoldDB" id="A0A8J6K003"/>
<accession>A0A8J6K003</accession>
<organism evidence="1 2">
    <name type="scientific">Eleutherodactylus coqui</name>
    <name type="common">Puerto Rican coqui</name>
    <dbReference type="NCBI Taxonomy" id="57060"/>
    <lineage>
        <taxon>Eukaryota</taxon>
        <taxon>Metazoa</taxon>
        <taxon>Chordata</taxon>
        <taxon>Craniata</taxon>
        <taxon>Vertebrata</taxon>
        <taxon>Euteleostomi</taxon>
        <taxon>Amphibia</taxon>
        <taxon>Batrachia</taxon>
        <taxon>Anura</taxon>
        <taxon>Neobatrachia</taxon>
        <taxon>Hyloidea</taxon>
        <taxon>Eleutherodactylidae</taxon>
        <taxon>Eleutherodactylinae</taxon>
        <taxon>Eleutherodactylus</taxon>
        <taxon>Eleutherodactylus</taxon>
    </lineage>
</organism>
<protein>
    <submittedName>
        <fullName evidence="1">Uncharacterized protein</fullName>
    </submittedName>
</protein>
<sequence length="94" mass="10450">MLIGTNYKAVHPPVHMGGPPMVPPILCSPNDPPFLETFLGQSVVNPSKPIPAKRKKPQHIVALWRSSGNNRVPMTAHDWARPARERTLGIRMLQ</sequence>
<name>A0A8J6K003_ELECQ</name>
<gene>
    <name evidence="1" type="ORF">GDO78_004565</name>
</gene>
<evidence type="ECO:0000313" key="2">
    <source>
        <dbReference type="Proteomes" id="UP000770717"/>
    </source>
</evidence>